<comment type="caution">
    <text evidence="1">The sequence shown here is derived from an EMBL/GenBank/DDBJ whole genome shotgun (WGS) entry which is preliminary data.</text>
</comment>
<protein>
    <submittedName>
        <fullName evidence="1">Uncharacterized protein</fullName>
    </submittedName>
</protein>
<dbReference type="EMBL" id="JACGWJ010000014">
    <property type="protein sequence ID" value="KAL0374264.1"/>
    <property type="molecule type" value="Genomic_DNA"/>
</dbReference>
<gene>
    <name evidence="1" type="ORF">Sradi_3342100</name>
</gene>
<organism evidence="1">
    <name type="scientific">Sesamum radiatum</name>
    <name type="common">Black benniseed</name>
    <dbReference type="NCBI Taxonomy" id="300843"/>
    <lineage>
        <taxon>Eukaryota</taxon>
        <taxon>Viridiplantae</taxon>
        <taxon>Streptophyta</taxon>
        <taxon>Embryophyta</taxon>
        <taxon>Tracheophyta</taxon>
        <taxon>Spermatophyta</taxon>
        <taxon>Magnoliopsida</taxon>
        <taxon>eudicotyledons</taxon>
        <taxon>Gunneridae</taxon>
        <taxon>Pentapetalae</taxon>
        <taxon>asterids</taxon>
        <taxon>lamiids</taxon>
        <taxon>Lamiales</taxon>
        <taxon>Pedaliaceae</taxon>
        <taxon>Sesamum</taxon>
    </lineage>
</organism>
<sequence length="98" mass="10862">MTGWHPPRTHGRQRSDGITNQDWSRCFCWCLRDGRGNGDAHGGGSQDNGRISNFLHFHDGKIGEKLPYGIECSNCQPILPACLCSCVLVIIVNEEYGT</sequence>
<reference evidence="1" key="2">
    <citation type="journal article" date="2024" name="Plant">
        <title>Genomic evolution and insights into agronomic trait innovations of Sesamum species.</title>
        <authorList>
            <person name="Miao H."/>
            <person name="Wang L."/>
            <person name="Qu L."/>
            <person name="Liu H."/>
            <person name="Sun Y."/>
            <person name="Le M."/>
            <person name="Wang Q."/>
            <person name="Wei S."/>
            <person name="Zheng Y."/>
            <person name="Lin W."/>
            <person name="Duan Y."/>
            <person name="Cao H."/>
            <person name="Xiong S."/>
            <person name="Wang X."/>
            <person name="Wei L."/>
            <person name="Li C."/>
            <person name="Ma Q."/>
            <person name="Ju M."/>
            <person name="Zhao R."/>
            <person name="Li G."/>
            <person name="Mu C."/>
            <person name="Tian Q."/>
            <person name="Mei H."/>
            <person name="Zhang T."/>
            <person name="Gao T."/>
            <person name="Zhang H."/>
        </authorList>
    </citation>
    <scope>NUCLEOTIDE SEQUENCE</scope>
    <source>
        <strain evidence="1">G02</strain>
    </source>
</reference>
<reference evidence="1" key="1">
    <citation type="submission" date="2020-06" db="EMBL/GenBank/DDBJ databases">
        <authorList>
            <person name="Li T."/>
            <person name="Hu X."/>
            <person name="Zhang T."/>
            <person name="Song X."/>
            <person name="Zhang H."/>
            <person name="Dai N."/>
            <person name="Sheng W."/>
            <person name="Hou X."/>
            <person name="Wei L."/>
        </authorList>
    </citation>
    <scope>NUCLEOTIDE SEQUENCE</scope>
    <source>
        <strain evidence="1">G02</strain>
        <tissue evidence="1">Leaf</tissue>
    </source>
</reference>
<proteinExistence type="predicted"/>
<name>A0AAW2R365_SESRA</name>
<evidence type="ECO:0000313" key="1">
    <source>
        <dbReference type="EMBL" id="KAL0374264.1"/>
    </source>
</evidence>
<accession>A0AAW2R365</accession>
<dbReference type="AlphaFoldDB" id="A0AAW2R365"/>